<evidence type="ECO:0000313" key="4">
    <source>
        <dbReference type="Proteomes" id="UP000199424"/>
    </source>
</evidence>
<feature type="region of interest" description="Disordered" evidence="1">
    <location>
        <begin position="41"/>
        <end position="64"/>
    </location>
</feature>
<dbReference type="EMBL" id="FOYU01000001">
    <property type="protein sequence ID" value="SFR43201.1"/>
    <property type="molecule type" value="Genomic_DNA"/>
</dbReference>
<feature type="chain" id="PRO_5011779755" description="Cobalt transporter subunit CbtB" evidence="2">
    <location>
        <begin position="24"/>
        <end position="114"/>
    </location>
</feature>
<name>A0A1I6GM40_9GAMM</name>
<evidence type="ECO:0008006" key="5">
    <source>
        <dbReference type="Google" id="ProtNLM"/>
    </source>
</evidence>
<evidence type="ECO:0000256" key="2">
    <source>
        <dbReference type="SAM" id="SignalP"/>
    </source>
</evidence>
<dbReference type="Proteomes" id="UP000199424">
    <property type="component" value="Unassembled WGS sequence"/>
</dbReference>
<dbReference type="AlphaFoldDB" id="A0A1I6GM40"/>
<proteinExistence type="predicted"/>
<sequence length="114" mass="12714">MNKTVLLLISIMLFHGLFTCSVAAGHISDSEHSIDIFYQQHSDHQQHHQSDKHQQATDEHDSEHQFHAHVSCLTAYAAFALPTSKLVERIKTPKLFITIANPQPPVPPPNSSAV</sequence>
<evidence type="ECO:0000256" key="1">
    <source>
        <dbReference type="SAM" id="MobiDB-lite"/>
    </source>
</evidence>
<protein>
    <recommendedName>
        <fullName evidence="5">Cobalt transporter subunit CbtB</fullName>
    </recommendedName>
</protein>
<dbReference type="RefSeq" id="WP_143434066.1">
    <property type="nucleotide sequence ID" value="NZ_FOYU01000001.1"/>
</dbReference>
<gene>
    <name evidence="3" type="ORF">SAMN04488070_0927</name>
</gene>
<organism evidence="3 4">
    <name type="scientific">Pseudidiomarina maritima</name>
    <dbReference type="NCBI Taxonomy" id="519453"/>
    <lineage>
        <taxon>Bacteria</taxon>
        <taxon>Pseudomonadati</taxon>
        <taxon>Pseudomonadota</taxon>
        <taxon>Gammaproteobacteria</taxon>
        <taxon>Alteromonadales</taxon>
        <taxon>Idiomarinaceae</taxon>
        <taxon>Pseudidiomarina</taxon>
    </lineage>
</organism>
<keyword evidence="2" id="KW-0732">Signal</keyword>
<feature type="signal peptide" evidence="2">
    <location>
        <begin position="1"/>
        <end position="23"/>
    </location>
</feature>
<reference evidence="4" key="1">
    <citation type="submission" date="2016-10" db="EMBL/GenBank/DDBJ databases">
        <authorList>
            <person name="Varghese N."/>
            <person name="Submissions S."/>
        </authorList>
    </citation>
    <scope>NUCLEOTIDE SEQUENCE [LARGE SCALE GENOMIC DNA]</scope>
    <source>
        <strain evidence="4">CGMCC 1.7285</strain>
    </source>
</reference>
<keyword evidence="4" id="KW-1185">Reference proteome</keyword>
<evidence type="ECO:0000313" key="3">
    <source>
        <dbReference type="EMBL" id="SFR43201.1"/>
    </source>
</evidence>
<accession>A0A1I6GM40</accession>